<proteinExistence type="predicted"/>
<evidence type="ECO:0000313" key="2">
    <source>
        <dbReference type="Proteomes" id="UP000246238"/>
    </source>
</evidence>
<gene>
    <name evidence="1" type="primary">12</name>
    <name evidence="1" type="ORF">SEA_TCHEN_12</name>
</gene>
<keyword evidence="2" id="KW-1185">Reference proteome</keyword>
<organism evidence="1 2">
    <name type="scientific">Mycobacterium phage TChen</name>
    <dbReference type="NCBI Taxonomy" id="2163598"/>
    <lineage>
        <taxon>Viruses</taxon>
        <taxon>Duplodnaviria</taxon>
        <taxon>Heunggongvirae</taxon>
        <taxon>Uroviricota</taxon>
        <taxon>Caudoviricetes</taxon>
        <taxon>Gracegardnervirinae</taxon>
        <taxon>Thetabobvirus</taxon>
        <taxon>Thetabobvirus tchen</taxon>
        <taxon>Mycobacterium virus TChen</taxon>
    </lineage>
</organism>
<dbReference type="KEGG" id="vg:55608172"/>
<dbReference type="Proteomes" id="UP000246238">
    <property type="component" value="Segment"/>
</dbReference>
<evidence type="ECO:0000313" key="1">
    <source>
        <dbReference type="EMBL" id="AWH14413.1"/>
    </source>
</evidence>
<dbReference type="GeneID" id="55608172"/>
<sequence>MTQPSTGTSWGAGGFAFVHKPTVERGGLQCVAIRDNRGAETDMSPFEEDGTTVKFTPFAQDGRPRSDLFARRIQGGKIIHNPNPNLGWFQFGAQTEDGGAERNPNMRSDDMMVLQSKFPVDSDVIEKGKTIRFTGVQTADPLLHRLENELRLTDDNGDSLVPDLGDPNYFSSDVIDADSPEYQLLLFFARRTSGGFIYRVEGYPAVKLDDQGSKRRSKTDPDTAELTYKALPNEYFMVPDPNGSGVLVPGGLQGIWYGGPGWTDMAPDAS</sequence>
<accession>A0A2S1PCY1</accession>
<reference evidence="2" key="1">
    <citation type="submission" date="2018-03" db="EMBL/GenBank/DDBJ databases">
        <authorList>
            <person name="Keele B.F."/>
        </authorList>
    </citation>
    <scope>NUCLEOTIDE SEQUENCE [LARGE SCALE GENOMIC DNA]</scope>
</reference>
<dbReference type="RefSeq" id="YP_009837968.1">
    <property type="nucleotide sequence ID" value="NC_048705.1"/>
</dbReference>
<protein>
    <submittedName>
        <fullName evidence="1">Major tail protein</fullName>
    </submittedName>
</protein>
<dbReference type="EMBL" id="MH077585">
    <property type="protein sequence ID" value="AWH14413.1"/>
    <property type="molecule type" value="Genomic_DNA"/>
</dbReference>
<name>A0A2S1PCY1_9CAUD</name>